<protein>
    <submittedName>
        <fullName evidence="4">CatB-related O-acetyltransferase</fullName>
    </submittedName>
</protein>
<feature type="region of interest" description="Disordered" evidence="3">
    <location>
        <begin position="122"/>
        <end position="155"/>
    </location>
</feature>
<keyword evidence="2" id="KW-0677">Repeat</keyword>
<dbReference type="Pfam" id="PF14602">
    <property type="entry name" value="Hexapep_2"/>
    <property type="match status" value="1"/>
</dbReference>
<keyword evidence="5" id="KW-1185">Reference proteome</keyword>
<accession>A0ABZ2FH40</accession>
<dbReference type="InterPro" id="IPR011004">
    <property type="entry name" value="Trimer_LpxA-like_sf"/>
</dbReference>
<name>A0ABZ2FH40_9MICO</name>
<gene>
    <name evidence="4" type="ORF">N5P18_01875</name>
</gene>
<evidence type="ECO:0000313" key="4">
    <source>
        <dbReference type="EMBL" id="WWF05644.1"/>
    </source>
</evidence>
<sequence length="155" mass="16764">MVDATATTSRDLVVGEHVFIGSDCWVGPQTTIGDCTMLAPRVAIVGDDHRWDVVGTPIQFTGRPPQRPTIIGRDVWIGFAAIILRGVTIGDGSIIAAGSCVTRDVPPFEIWAGSPARKLRDRFSEDEQKAHQAMLDRSEFSVRHAEPQTGATGPQ</sequence>
<evidence type="ECO:0000256" key="1">
    <source>
        <dbReference type="ARBA" id="ARBA00022679"/>
    </source>
</evidence>
<dbReference type="SUPFAM" id="SSF51161">
    <property type="entry name" value="Trimeric LpxA-like enzymes"/>
    <property type="match status" value="1"/>
</dbReference>
<dbReference type="InterPro" id="IPR051159">
    <property type="entry name" value="Hexapeptide_acetyltransf"/>
</dbReference>
<dbReference type="Gene3D" id="2.160.10.10">
    <property type="entry name" value="Hexapeptide repeat proteins"/>
    <property type="match status" value="1"/>
</dbReference>
<feature type="compositionally biased region" description="Basic and acidic residues" evidence="3">
    <location>
        <begin position="122"/>
        <end position="146"/>
    </location>
</feature>
<dbReference type="CDD" id="cd03349">
    <property type="entry name" value="LbH_XAT"/>
    <property type="match status" value="1"/>
</dbReference>
<keyword evidence="1" id="KW-0808">Transferase</keyword>
<reference evidence="4 5" key="1">
    <citation type="submission" date="2022-09" db="EMBL/GenBank/DDBJ databases">
        <title>Complete genome sequence of Janibacter terrae strain COS04-44, PCL-degrading bacteria isolated from oil spilled coast.</title>
        <authorList>
            <person name="Park H."/>
            <person name="Kim J.Y."/>
            <person name="An S.H."/>
            <person name="Lee C.M."/>
            <person name="Weon H.-Y."/>
        </authorList>
    </citation>
    <scope>NUCLEOTIDE SEQUENCE [LARGE SCALE GENOMIC DNA]</scope>
    <source>
        <strain evidence="4 5">COS04-44</strain>
    </source>
</reference>
<dbReference type="Proteomes" id="UP001381003">
    <property type="component" value="Chromosome"/>
</dbReference>
<dbReference type="EMBL" id="CP104874">
    <property type="protein sequence ID" value="WWF05644.1"/>
    <property type="molecule type" value="Genomic_DNA"/>
</dbReference>
<dbReference type="Pfam" id="PF00132">
    <property type="entry name" value="Hexapep"/>
    <property type="match status" value="1"/>
</dbReference>
<evidence type="ECO:0000313" key="5">
    <source>
        <dbReference type="Proteomes" id="UP001381003"/>
    </source>
</evidence>
<organism evidence="4 5">
    <name type="scientific">Janibacter terrae</name>
    <dbReference type="NCBI Taxonomy" id="103817"/>
    <lineage>
        <taxon>Bacteria</taxon>
        <taxon>Bacillati</taxon>
        <taxon>Actinomycetota</taxon>
        <taxon>Actinomycetes</taxon>
        <taxon>Micrococcales</taxon>
        <taxon>Intrasporangiaceae</taxon>
        <taxon>Janibacter</taxon>
    </lineage>
</organism>
<dbReference type="InterPro" id="IPR001451">
    <property type="entry name" value="Hexapep"/>
</dbReference>
<dbReference type="InterPro" id="IPR018357">
    <property type="entry name" value="Hexapep_transf_CS"/>
</dbReference>
<dbReference type="RefSeq" id="WP_338538504.1">
    <property type="nucleotide sequence ID" value="NZ_CP104874.1"/>
</dbReference>
<evidence type="ECO:0000256" key="2">
    <source>
        <dbReference type="ARBA" id="ARBA00022737"/>
    </source>
</evidence>
<evidence type="ECO:0000256" key="3">
    <source>
        <dbReference type="SAM" id="MobiDB-lite"/>
    </source>
</evidence>
<dbReference type="PROSITE" id="PS00101">
    <property type="entry name" value="HEXAPEP_TRANSFERASES"/>
    <property type="match status" value="2"/>
</dbReference>
<dbReference type="PANTHER" id="PTHR23416">
    <property type="entry name" value="SIALIC ACID SYNTHASE-RELATED"/>
    <property type="match status" value="1"/>
</dbReference>
<proteinExistence type="predicted"/>